<dbReference type="PANTHER" id="PTHR21137">
    <property type="entry name" value="ODORANT RECEPTOR"/>
    <property type="match status" value="1"/>
</dbReference>
<keyword evidence="3 9" id="KW-0812">Transmembrane</keyword>
<dbReference type="Pfam" id="PF02949">
    <property type="entry name" value="7tm_6"/>
    <property type="match status" value="1"/>
</dbReference>
<evidence type="ECO:0000313" key="10">
    <source>
        <dbReference type="EnsemblMetazoa" id="XP_014258779.1"/>
    </source>
</evidence>
<dbReference type="GO" id="GO:0007165">
    <property type="term" value="P:signal transduction"/>
    <property type="evidence" value="ECO:0007669"/>
    <property type="project" value="UniProtKB-KW"/>
</dbReference>
<keyword evidence="6 9" id="KW-0472">Membrane</keyword>
<evidence type="ECO:0000256" key="3">
    <source>
        <dbReference type="ARBA" id="ARBA00022692"/>
    </source>
</evidence>
<comment type="subcellular location">
    <subcellularLocation>
        <location evidence="9">Cell membrane</location>
        <topology evidence="9">Multi-pass membrane protein</topology>
    </subcellularLocation>
    <subcellularLocation>
        <location evidence="1">Membrane</location>
        <topology evidence="1">Multi-pass membrane protein</topology>
    </subcellularLocation>
</comment>
<dbReference type="OMA" id="DMIMIYS"/>
<accession>A0A8I6S6M3</accession>
<keyword evidence="4 9" id="KW-0552">Olfaction</keyword>
<keyword evidence="7 9" id="KW-0675">Receptor</keyword>
<dbReference type="EnsemblMetazoa" id="XM_014403293.2">
    <property type="protein sequence ID" value="XP_014258779.1"/>
    <property type="gene ID" value="LOC106672123"/>
</dbReference>
<dbReference type="GO" id="GO:0005549">
    <property type="term" value="F:odorant binding"/>
    <property type="evidence" value="ECO:0007669"/>
    <property type="project" value="InterPro"/>
</dbReference>
<dbReference type="PANTHER" id="PTHR21137:SF42">
    <property type="entry name" value="ODORANT RECEPTOR 83A"/>
    <property type="match status" value="1"/>
</dbReference>
<keyword evidence="5 9" id="KW-1133">Transmembrane helix</keyword>
<evidence type="ECO:0000256" key="7">
    <source>
        <dbReference type="ARBA" id="ARBA00023170"/>
    </source>
</evidence>
<dbReference type="Proteomes" id="UP000494040">
    <property type="component" value="Unassembled WGS sequence"/>
</dbReference>
<comment type="caution">
    <text evidence="9">Lacks conserved residue(s) required for the propagation of feature annotation.</text>
</comment>
<keyword evidence="8 9" id="KW-0807">Transducer</keyword>
<evidence type="ECO:0000256" key="4">
    <source>
        <dbReference type="ARBA" id="ARBA00022725"/>
    </source>
</evidence>
<evidence type="ECO:0000313" key="11">
    <source>
        <dbReference type="Proteomes" id="UP000494040"/>
    </source>
</evidence>
<feature type="transmembrane region" description="Helical" evidence="9">
    <location>
        <begin position="37"/>
        <end position="57"/>
    </location>
</feature>
<keyword evidence="2 9" id="KW-0716">Sensory transduction</keyword>
<evidence type="ECO:0000256" key="6">
    <source>
        <dbReference type="ARBA" id="ARBA00023136"/>
    </source>
</evidence>
<keyword evidence="11" id="KW-1185">Reference proteome</keyword>
<dbReference type="OrthoDB" id="8196465at2759"/>
<reference evidence="10" key="1">
    <citation type="submission" date="2022-01" db="UniProtKB">
        <authorList>
            <consortium name="EnsemblMetazoa"/>
        </authorList>
    </citation>
    <scope>IDENTIFICATION</scope>
</reference>
<gene>
    <name evidence="10" type="primary">106672123</name>
</gene>
<evidence type="ECO:0000256" key="5">
    <source>
        <dbReference type="ARBA" id="ARBA00022989"/>
    </source>
</evidence>
<name>A0A8I6S6M3_CIMLE</name>
<feature type="transmembrane region" description="Helical" evidence="9">
    <location>
        <begin position="132"/>
        <end position="159"/>
    </location>
</feature>
<feature type="transmembrane region" description="Helical" evidence="9">
    <location>
        <begin position="255"/>
        <end position="278"/>
    </location>
</feature>
<organism evidence="10 11">
    <name type="scientific">Cimex lectularius</name>
    <name type="common">Bed bug</name>
    <name type="synonym">Acanthia lectularia</name>
    <dbReference type="NCBI Taxonomy" id="79782"/>
    <lineage>
        <taxon>Eukaryota</taxon>
        <taxon>Metazoa</taxon>
        <taxon>Ecdysozoa</taxon>
        <taxon>Arthropoda</taxon>
        <taxon>Hexapoda</taxon>
        <taxon>Insecta</taxon>
        <taxon>Pterygota</taxon>
        <taxon>Neoptera</taxon>
        <taxon>Paraneoptera</taxon>
        <taxon>Hemiptera</taxon>
        <taxon>Heteroptera</taxon>
        <taxon>Panheteroptera</taxon>
        <taxon>Cimicomorpha</taxon>
        <taxon>Cimicidae</taxon>
        <taxon>Cimex</taxon>
    </lineage>
</organism>
<dbReference type="InterPro" id="IPR004117">
    <property type="entry name" value="7tm6_olfct_rcpt"/>
</dbReference>
<dbReference type="SMR" id="A0A8I6S6M3"/>
<sequence length="391" mass="45000">MVSEGIVKAKYCYYSALGITGLASYLDGNKPKLTTRIWTCFFIYVILPSVTTAHFYTSLFSETSYAQKFLAMSLGLDQFQIMTKSIFFHNYMSKMSGLVLDFSSFACVGHDWERTGTILGKRTDEILRLQKFYNMVLLVCFCSWSLVPIISSPSALFLSRNLEEMSKVLPIVYPFDVNSFPWVQIIYVYEVVSTMGILIHFAGSNLFFVCCVITLCGMLELLKMSFETSNNYEDFKQFIKDHQRLLCMCKEIKHILSPILALQLLISALTICFAIYEITMVNETSKSGMDQVILYSRKTTYTMVIFIELLFYCWLSTELQQATLTIRDGVYNSSWYLDKQPKYKDIVIINARSLRPVSLTALMMNNLHLGTSIEVLRAAYSYYTMLKQMNR</sequence>
<dbReference type="GO" id="GO:0004984">
    <property type="term" value="F:olfactory receptor activity"/>
    <property type="evidence" value="ECO:0007669"/>
    <property type="project" value="InterPro"/>
</dbReference>
<evidence type="ECO:0000256" key="9">
    <source>
        <dbReference type="RuleBase" id="RU351113"/>
    </source>
</evidence>
<proteinExistence type="inferred from homology"/>
<evidence type="ECO:0000256" key="2">
    <source>
        <dbReference type="ARBA" id="ARBA00022606"/>
    </source>
</evidence>
<comment type="similarity">
    <text evidence="9">Belongs to the insect chemoreceptor superfamily. Heteromeric odorant receptor channel (TC 1.A.69) family.</text>
</comment>
<feature type="transmembrane region" description="Helical" evidence="9">
    <location>
        <begin position="299"/>
        <end position="317"/>
    </location>
</feature>
<protein>
    <recommendedName>
        <fullName evidence="9">Odorant receptor</fullName>
    </recommendedName>
</protein>
<evidence type="ECO:0000256" key="1">
    <source>
        <dbReference type="ARBA" id="ARBA00004141"/>
    </source>
</evidence>
<dbReference type="KEGG" id="clec:106672123"/>
<dbReference type="AlphaFoldDB" id="A0A8I6S6M3"/>
<feature type="transmembrane region" description="Helical" evidence="9">
    <location>
        <begin position="206"/>
        <end position="226"/>
    </location>
</feature>
<evidence type="ECO:0000256" key="8">
    <source>
        <dbReference type="ARBA" id="ARBA00023224"/>
    </source>
</evidence>
<dbReference type="GO" id="GO:0005886">
    <property type="term" value="C:plasma membrane"/>
    <property type="evidence" value="ECO:0007669"/>
    <property type="project" value="UniProtKB-SubCell"/>
</dbReference>